<dbReference type="AlphaFoldDB" id="A0A0P7C1H7"/>
<protein>
    <recommendedName>
        <fullName evidence="3">Peptidase S74 domain-containing protein</fullName>
    </recommendedName>
</protein>
<evidence type="ECO:0000313" key="1">
    <source>
        <dbReference type="EMBL" id="KPM47856.1"/>
    </source>
</evidence>
<reference evidence="1 2" key="1">
    <citation type="submission" date="2015-07" db="EMBL/GenBank/DDBJ databases">
        <title>The draft genome sequence of Leadbetterella sp. JN14-9.</title>
        <authorList>
            <person name="Liu Y."/>
            <person name="Du J."/>
            <person name="Shao Z."/>
        </authorList>
    </citation>
    <scope>NUCLEOTIDE SEQUENCE [LARGE SCALE GENOMIC DNA]</scope>
    <source>
        <strain evidence="1 2">JN14-9</strain>
    </source>
</reference>
<keyword evidence="2" id="KW-1185">Reference proteome</keyword>
<evidence type="ECO:0000313" key="2">
    <source>
        <dbReference type="Proteomes" id="UP000050454"/>
    </source>
</evidence>
<gene>
    <name evidence="1" type="ORF">AFM12_11475</name>
</gene>
<name>A0A0P7C1H7_9BACT</name>
<dbReference type="STRING" id="1605367.AFM12_11475"/>
<proteinExistence type="predicted"/>
<dbReference type="PATRIC" id="fig|1605367.3.peg.3692"/>
<dbReference type="EMBL" id="LGTQ01000009">
    <property type="protein sequence ID" value="KPM47856.1"/>
    <property type="molecule type" value="Genomic_DNA"/>
</dbReference>
<sequence length="594" mass="62800">MISLITEKTVQAQGVGIGTVDPDKSAILDLSSSDKGLLLPRMSLKNRSGIDNPAKGLMVYQTDYLSGIYVYNGTDWTALGNTEAKLTTADNSVWGTTGNTGLDGSTNFLGTTDETPLVFKVNNQFSGKIDPKRGNLYFGFKTGAISDSYNSVVLGALAMQKASSSGNNISIGFQSMFSNETGGHNVSIGTGALAANIHGGSNVSLGSLSGYKSTGSGNVFIGFQAGYAEQGNNKFILNNDANRTPLIYGDFETGKLGINTSDLQNTLTIKSSTANSSGLRFTNLTNQSPAGNSNGKVLSVNQSGDVVLVNDREGSSVTATTYWNASGSDIVNSNSGTTKIANGLQLGAFQNMSGKFLGLDNSGNVVALDAPTSVVTSGGSGLWYQDGNDGKIKPTVDADVMIHKRIDAHGLDLGWGGIKFKELNSTYPNPFPSNGLALSLDEFGHVILTSNSDGGSGSGSSVWNYAGNIIRTPGDQKVVIGTGMDTLPDGFSLFVRKGILAERVRVAVANSSKWADYVFEDNYDLMPLDKVEEFIDANDHLPNVPSAAEVAEGGIDLAEMSAKHMEKIEELTLYLIEANKRIENLEKQIEELQK</sequence>
<accession>A0A0P7C1H7</accession>
<comment type="caution">
    <text evidence="1">The sequence shown here is derived from an EMBL/GenBank/DDBJ whole genome shotgun (WGS) entry which is preliminary data.</text>
</comment>
<dbReference type="Proteomes" id="UP000050454">
    <property type="component" value="Unassembled WGS sequence"/>
</dbReference>
<evidence type="ECO:0008006" key="3">
    <source>
        <dbReference type="Google" id="ProtNLM"/>
    </source>
</evidence>
<organism evidence="1 2">
    <name type="scientific">Jiulongibacter sediminis</name>
    <dbReference type="NCBI Taxonomy" id="1605367"/>
    <lineage>
        <taxon>Bacteria</taxon>
        <taxon>Pseudomonadati</taxon>
        <taxon>Bacteroidota</taxon>
        <taxon>Cytophagia</taxon>
        <taxon>Cytophagales</taxon>
        <taxon>Leadbetterellaceae</taxon>
        <taxon>Jiulongibacter</taxon>
    </lineage>
</organism>